<dbReference type="PANTHER" id="PTHR34278">
    <property type="entry name" value="PROTEIN THI031, PUTATIVE-RELATED"/>
    <property type="match status" value="1"/>
</dbReference>
<keyword evidence="3" id="KW-1185">Reference proteome</keyword>
<accession>A0ABY9D9I4</accession>
<evidence type="ECO:0000256" key="1">
    <source>
        <dbReference type="SAM" id="MobiDB-lite"/>
    </source>
</evidence>
<reference evidence="2 3" key="1">
    <citation type="journal article" date="2023" name="Hortic Res">
        <title>The complete reference genome for grapevine (Vitis vinifera L.) genetics and breeding.</title>
        <authorList>
            <person name="Shi X."/>
            <person name="Cao S."/>
            <person name="Wang X."/>
            <person name="Huang S."/>
            <person name="Wang Y."/>
            <person name="Liu Z."/>
            <person name="Liu W."/>
            <person name="Leng X."/>
            <person name="Peng Y."/>
            <person name="Wang N."/>
            <person name="Wang Y."/>
            <person name="Ma Z."/>
            <person name="Xu X."/>
            <person name="Zhang F."/>
            <person name="Xue H."/>
            <person name="Zhong H."/>
            <person name="Wang Y."/>
            <person name="Zhang K."/>
            <person name="Velt A."/>
            <person name="Avia K."/>
            <person name="Holtgrawe D."/>
            <person name="Grimplet J."/>
            <person name="Matus J.T."/>
            <person name="Ware D."/>
            <person name="Wu X."/>
            <person name="Wang H."/>
            <person name="Liu C."/>
            <person name="Fang Y."/>
            <person name="Rustenholz C."/>
            <person name="Cheng Z."/>
            <person name="Xiao H."/>
            <person name="Zhou Y."/>
        </authorList>
    </citation>
    <scope>NUCLEOTIDE SEQUENCE [LARGE SCALE GENOMIC DNA]</scope>
    <source>
        <strain evidence="3">cv. Pinot noir / PN40024</strain>
        <tissue evidence="2">Leaf</tissue>
    </source>
</reference>
<feature type="region of interest" description="Disordered" evidence="1">
    <location>
        <begin position="156"/>
        <end position="187"/>
    </location>
</feature>
<evidence type="ECO:0000313" key="3">
    <source>
        <dbReference type="Proteomes" id="UP001227230"/>
    </source>
</evidence>
<evidence type="ECO:0000313" key="2">
    <source>
        <dbReference type="EMBL" id="WKA04278.1"/>
    </source>
</evidence>
<feature type="compositionally biased region" description="Basic and acidic residues" evidence="1">
    <location>
        <begin position="156"/>
        <end position="174"/>
    </location>
</feature>
<proteinExistence type="predicted"/>
<protein>
    <submittedName>
        <fullName evidence="2">Uncharacterized protein</fullName>
    </submittedName>
</protein>
<dbReference type="Proteomes" id="UP001227230">
    <property type="component" value="Chromosome 14"/>
</dbReference>
<dbReference type="EMBL" id="CP126661">
    <property type="protein sequence ID" value="WKA04278.1"/>
    <property type="molecule type" value="Genomic_DNA"/>
</dbReference>
<gene>
    <name evidence="2" type="ORF">VitviT2T_022332</name>
</gene>
<sequence>MKREGRQHGMVRSYRILPPPWNPNSQERFVNRFDSPPTAGVFTKVSSKPTNHSKFTGACCRTKCLDCHLLPACKSKGKTKGTQKMKPRDMVSNHRLITWRLVEGKPGLNFNGISATEVLDHLSREDFYDDQYYNDEDEDEVEACYDGHYDEEKIEDSGHACPDDGPMAEEKEIEAGGIQISGESDECDVDDDDNSFYEVGFVWEQVDGDEGWCLVREM</sequence>
<organism evidence="2 3">
    <name type="scientific">Vitis vinifera</name>
    <name type="common">Grape</name>
    <dbReference type="NCBI Taxonomy" id="29760"/>
    <lineage>
        <taxon>Eukaryota</taxon>
        <taxon>Viridiplantae</taxon>
        <taxon>Streptophyta</taxon>
        <taxon>Embryophyta</taxon>
        <taxon>Tracheophyta</taxon>
        <taxon>Spermatophyta</taxon>
        <taxon>Magnoliopsida</taxon>
        <taxon>eudicotyledons</taxon>
        <taxon>Gunneridae</taxon>
        <taxon>Pentapetalae</taxon>
        <taxon>rosids</taxon>
        <taxon>Vitales</taxon>
        <taxon>Vitaceae</taxon>
        <taxon>Viteae</taxon>
        <taxon>Vitis</taxon>
    </lineage>
</organism>
<dbReference type="PANTHER" id="PTHR34278:SF1">
    <property type="entry name" value="PROTEIN THI031, PUTATIVE-RELATED"/>
    <property type="match status" value="1"/>
</dbReference>
<name>A0ABY9D9I4_VITVI</name>